<dbReference type="InterPro" id="IPR003593">
    <property type="entry name" value="AAA+_ATPase"/>
</dbReference>
<evidence type="ECO:0000256" key="3">
    <source>
        <dbReference type="HAMAP-Rule" id="MF_01488"/>
    </source>
</evidence>
<dbReference type="EMBL" id="DXDX01000055">
    <property type="protein sequence ID" value="HIY20817.1"/>
    <property type="molecule type" value="Genomic_DNA"/>
</dbReference>
<dbReference type="Gene3D" id="1.10.10.2220">
    <property type="match status" value="1"/>
</dbReference>
<comment type="similarity">
    <text evidence="3">Belongs to the RecD family. RecD2 subfamily.</text>
</comment>
<dbReference type="Proteomes" id="UP000823868">
    <property type="component" value="Unassembled WGS sequence"/>
</dbReference>
<dbReference type="Pfam" id="PF18335">
    <property type="entry name" value="SH3_13"/>
    <property type="match status" value="1"/>
</dbReference>
<dbReference type="InterPro" id="IPR006345">
    <property type="entry name" value="RecD2"/>
</dbReference>
<dbReference type="NCBIfam" id="TIGR01448">
    <property type="entry name" value="recD_rel"/>
    <property type="match status" value="1"/>
</dbReference>
<dbReference type="Gene3D" id="2.30.30.940">
    <property type="match status" value="1"/>
</dbReference>
<dbReference type="AlphaFoldDB" id="A0A9D1Y847"/>
<dbReference type="PANTHER" id="PTHR43788">
    <property type="entry name" value="DNA2/NAM7 HELICASE FAMILY MEMBER"/>
    <property type="match status" value="1"/>
</dbReference>
<dbReference type="InterPro" id="IPR010994">
    <property type="entry name" value="RuvA_2-like"/>
</dbReference>
<dbReference type="HAMAP" id="MF_01488">
    <property type="entry name" value="RecD2"/>
    <property type="match status" value="1"/>
</dbReference>
<dbReference type="Pfam" id="PF13604">
    <property type="entry name" value="AAA_30"/>
    <property type="match status" value="1"/>
</dbReference>
<dbReference type="Gene3D" id="3.40.50.300">
    <property type="entry name" value="P-loop containing nucleotide triphosphate hydrolases"/>
    <property type="match status" value="2"/>
</dbReference>
<dbReference type="GO" id="GO:0009338">
    <property type="term" value="C:exodeoxyribonuclease V complex"/>
    <property type="evidence" value="ECO:0007669"/>
    <property type="project" value="TreeGrafter"/>
</dbReference>
<comment type="caution">
    <text evidence="5">The sequence shown here is derived from an EMBL/GenBank/DDBJ whole genome shotgun (WGS) entry which is preliminary data.</text>
</comment>
<dbReference type="SUPFAM" id="SSF47781">
    <property type="entry name" value="RuvA domain 2-like"/>
    <property type="match status" value="1"/>
</dbReference>
<dbReference type="PANTHER" id="PTHR43788:SF6">
    <property type="entry name" value="DNA HELICASE B"/>
    <property type="match status" value="1"/>
</dbReference>
<feature type="binding site" evidence="3">
    <location>
        <begin position="352"/>
        <end position="356"/>
    </location>
    <ligand>
        <name>ATP</name>
        <dbReference type="ChEBI" id="CHEBI:30616"/>
    </ligand>
</feature>
<dbReference type="InterPro" id="IPR027785">
    <property type="entry name" value="UvrD-like_helicase_C"/>
</dbReference>
<evidence type="ECO:0000313" key="5">
    <source>
        <dbReference type="EMBL" id="HIY20817.1"/>
    </source>
</evidence>
<reference evidence="5" key="2">
    <citation type="submission" date="2021-04" db="EMBL/GenBank/DDBJ databases">
        <authorList>
            <person name="Gilroy R."/>
        </authorList>
    </citation>
    <scope>NUCLEOTIDE SEQUENCE</scope>
    <source>
        <strain evidence="5">ChiBcec16_6824</strain>
    </source>
</reference>
<dbReference type="GO" id="GO:0003677">
    <property type="term" value="F:DNA binding"/>
    <property type="evidence" value="ECO:0007669"/>
    <property type="project" value="UniProtKB-UniRule"/>
</dbReference>
<dbReference type="GO" id="GO:0005524">
    <property type="term" value="F:ATP binding"/>
    <property type="evidence" value="ECO:0007669"/>
    <property type="project" value="UniProtKB-UniRule"/>
</dbReference>
<reference evidence="5" key="1">
    <citation type="journal article" date="2021" name="PeerJ">
        <title>Extensive microbial diversity within the chicken gut microbiome revealed by metagenomics and culture.</title>
        <authorList>
            <person name="Gilroy R."/>
            <person name="Ravi A."/>
            <person name="Getino M."/>
            <person name="Pursley I."/>
            <person name="Horton D.L."/>
            <person name="Alikhan N.F."/>
            <person name="Baker D."/>
            <person name="Gharbi K."/>
            <person name="Hall N."/>
            <person name="Watson M."/>
            <person name="Adriaenssens E.M."/>
            <person name="Foster-Nyarko E."/>
            <person name="Jarju S."/>
            <person name="Secka A."/>
            <person name="Antonio M."/>
            <person name="Oren A."/>
            <person name="Chaudhuri R.R."/>
            <person name="La Ragione R."/>
            <person name="Hildebrand F."/>
            <person name="Pallen M.J."/>
        </authorList>
    </citation>
    <scope>NUCLEOTIDE SEQUENCE</scope>
    <source>
        <strain evidence="5">ChiBcec16_6824</strain>
    </source>
</reference>
<dbReference type="Pfam" id="PF14490">
    <property type="entry name" value="HHH_RecD2"/>
    <property type="match status" value="1"/>
</dbReference>
<dbReference type="GO" id="GO:0016787">
    <property type="term" value="F:hydrolase activity"/>
    <property type="evidence" value="ECO:0007669"/>
    <property type="project" value="UniProtKB-KW"/>
</dbReference>
<dbReference type="InterPro" id="IPR055446">
    <property type="entry name" value="RecD2_N_OB"/>
</dbReference>
<dbReference type="CDD" id="cd18809">
    <property type="entry name" value="SF1_C_RecD"/>
    <property type="match status" value="1"/>
</dbReference>
<protein>
    <recommendedName>
        <fullName evidence="3">ATP-dependent RecD2 DNA helicase</fullName>
        <ecNumber evidence="3">5.6.2.3</ecNumber>
    </recommendedName>
    <alternativeName>
        <fullName evidence="3">DNA 5'-3' helicase subunit RecD2</fullName>
    </alternativeName>
</protein>
<dbReference type="SMART" id="SM00382">
    <property type="entry name" value="AAA"/>
    <property type="match status" value="1"/>
</dbReference>
<proteinExistence type="inferred from homology"/>
<evidence type="ECO:0000313" key="6">
    <source>
        <dbReference type="Proteomes" id="UP000823868"/>
    </source>
</evidence>
<dbReference type="Pfam" id="PF13538">
    <property type="entry name" value="UvrD_C_2"/>
    <property type="match status" value="1"/>
</dbReference>
<dbReference type="InterPro" id="IPR029493">
    <property type="entry name" value="RecD2-like_HHH"/>
</dbReference>
<evidence type="ECO:0000256" key="2">
    <source>
        <dbReference type="ARBA" id="ARBA00022840"/>
    </source>
</evidence>
<dbReference type="Gene3D" id="1.10.150.20">
    <property type="entry name" value="5' to 3' exonuclease, C-terminal subdomain"/>
    <property type="match status" value="1"/>
</dbReference>
<keyword evidence="3 5" id="KW-0347">Helicase</keyword>
<keyword evidence="2 3" id="KW-0067">ATP-binding</keyword>
<evidence type="ECO:0000256" key="1">
    <source>
        <dbReference type="ARBA" id="ARBA00022741"/>
    </source>
</evidence>
<dbReference type="GO" id="GO:0043139">
    <property type="term" value="F:5'-3' DNA helicase activity"/>
    <property type="evidence" value="ECO:0007669"/>
    <property type="project" value="UniProtKB-UniRule"/>
</dbReference>
<dbReference type="SUPFAM" id="SSF52540">
    <property type="entry name" value="P-loop containing nucleoside triphosphate hydrolases"/>
    <property type="match status" value="1"/>
</dbReference>
<name>A0A9D1Y847_9FIRM</name>
<dbReference type="Pfam" id="PF23139">
    <property type="entry name" value="OB_YrrC"/>
    <property type="match status" value="1"/>
</dbReference>
<feature type="domain" description="AAA+ ATPase" evidence="4">
    <location>
        <begin position="341"/>
        <end position="541"/>
    </location>
</feature>
<organism evidence="5 6">
    <name type="scientific">Candidatus Flavonifractor merdigallinarum</name>
    <dbReference type="NCBI Taxonomy" id="2838589"/>
    <lineage>
        <taxon>Bacteria</taxon>
        <taxon>Bacillati</taxon>
        <taxon>Bacillota</taxon>
        <taxon>Clostridia</taxon>
        <taxon>Eubacteriales</taxon>
        <taxon>Oscillospiraceae</taxon>
        <taxon>Flavonifractor</taxon>
    </lineage>
</organism>
<dbReference type="GO" id="GO:0006310">
    <property type="term" value="P:DNA recombination"/>
    <property type="evidence" value="ECO:0007669"/>
    <property type="project" value="InterPro"/>
</dbReference>
<comment type="catalytic activity">
    <reaction evidence="3">
        <text>ATP + H2O = ADP + phosphate + H(+)</text>
        <dbReference type="Rhea" id="RHEA:13065"/>
        <dbReference type="ChEBI" id="CHEBI:15377"/>
        <dbReference type="ChEBI" id="CHEBI:15378"/>
        <dbReference type="ChEBI" id="CHEBI:30616"/>
        <dbReference type="ChEBI" id="CHEBI:43474"/>
        <dbReference type="ChEBI" id="CHEBI:456216"/>
        <dbReference type="EC" id="5.6.2.3"/>
    </reaction>
</comment>
<dbReference type="InterPro" id="IPR041451">
    <property type="entry name" value="RecD2_SH13"/>
</dbReference>
<evidence type="ECO:0000259" key="4">
    <source>
        <dbReference type="SMART" id="SM00382"/>
    </source>
</evidence>
<sequence>MVPLETAEELNVIEGCVEAVVFQNEENGYTVLRIDAGDRGGVTVVGCMPGIAPGESLTVRGKWMRHASYGEQFKAEIIERRMPAGEKAIFEYLASGAVRGIGTATARRMVEEFGSDALTVLEEHPERLTCIKGITRKKALAMGEHFRLQMGMRHLLEFLGSHNIALQLAMPLYRRYGDRSLEAIKSNPYLLVDEELGVDFGTADALALDVGLEGDDPQRIEAGLLFELSHNLMNGHTFLPRRKLLSATGQLINLEGEALEDGLEALLERGEVVQEEVAGETACYLSDLQEAEAYVAARLTEMAAWELEPPEGLERILDTIEQRQGITYAPQQREAVALAARRQVMLLTGGPGTGKTTSLRGVLALFDSLGLETALAAPTGRAAKRLGELCGMEAATIHRLLETQFDPRSGQLVFAHDESDPLRVDAVIVDETSMVDVPLMRALLSALRGDCRLVLVGDPDQLPSVGPGNLFSDLIRSGAIPMVRLTEIFRQAAQSAIVMNAHGVNQGKLPDLRNKSSDFFFLRRREPARAADTIVELISQRLPKNMGIPPEQIQVLSPTRKTIAGTAALNRAIQEAVNPEAQGKGERRFGEFIFREGDRVMQVRNNYDLMWKERDSLTSGMGVFNGDIGQIVEVDNRNQLIKVDFDGRLVEYEPDMLSELEPAYAITVHKAQGSEYRAVILSVSKGAPMLLTRGVLYTAITRARELLILVGDEEVVAQMTANNRQQRRYSGLRWRLAQGG</sequence>
<accession>A0A9D1Y847</accession>
<dbReference type="GO" id="GO:0017116">
    <property type="term" value="F:single-stranded DNA helicase activity"/>
    <property type="evidence" value="ECO:0007669"/>
    <property type="project" value="TreeGrafter"/>
</dbReference>
<keyword evidence="3" id="KW-0378">Hydrolase</keyword>
<keyword evidence="3" id="KW-0413">Isomerase</keyword>
<gene>
    <name evidence="3" type="primary">recD2</name>
    <name evidence="5" type="ORF">H9841_02815</name>
</gene>
<comment type="function">
    <text evidence="3">DNA-dependent ATPase and ATP-dependent 5'-3' DNA helicase. Has no activity on blunt DNA or DNA with 3'-overhangs, requires at least 10 bases of 5'-ssDNA for helicase activity.</text>
</comment>
<dbReference type="InterPro" id="IPR027417">
    <property type="entry name" value="P-loop_NTPase"/>
</dbReference>
<keyword evidence="3" id="KW-0238">DNA-binding</keyword>
<keyword evidence="1 3" id="KW-0547">Nucleotide-binding</keyword>
<dbReference type="CDD" id="cd17933">
    <property type="entry name" value="DEXSc_RecD-like"/>
    <property type="match status" value="1"/>
</dbReference>
<dbReference type="InterPro" id="IPR050534">
    <property type="entry name" value="Coronavir_polyprotein_1ab"/>
</dbReference>
<dbReference type="EC" id="5.6.2.3" evidence="3"/>